<dbReference type="PANTHER" id="PTHR30466:SF1">
    <property type="entry name" value="FMN REDUCTASE (NADH) RUTF"/>
    <property type="match status" value="1"/>
</dbReference>
<reference evidence="3" key="1">
    <citation type="submission" date="2016-09" db="EMBL/GenBank/DDBJ databases">
        <title>The Complete Genome of Burkholderia sprentiae wsm5005.</title>
        <authorList>
            <person name="De Meyer S."/>
            <person name="Wang P."/>
            <person name="Terpolilli J."/>
        </authorList>
    </citation>
    <scope>NUCLEOTIDE SEQUENCE [LARGE SCALE GENOMIC DNA]</scope>
    <source>
        <strain evidence="3">WSM5005</strain>
    </source>
</reference>
<dbReference type="KEGG" id="pspw:BJG93_36870"/>
<dbReference type="GO" id="GO:0042602">
    <property type="term" value="F:riboflavin reductase (NADPH) activity"/>
    <property type="evidence" value="ECO:0007669"/>
    <property type="project" value="TreeGrafter"/>
</dbReference>
<gene>
    <name evidence="3" type="ORF">BJG93_36870</name>
</gene>
<dbReference type="GO" id="GO:0010181">
    <property type="term" value="F:FMN binding"/>
    <property type="evidence" value="ECO:0007669"/>
    <property type="project" value="InterPro"/>
</dbReference>
<sequence length="181" mass="19615">MPSCSTPEVCNATSTSMWSNAEPEPRALRKLFGTYPTGVAIVTTRTPERRSVGLTINSFATLSLEPPLILWSLDNHSPNLAAFRHCSHFAINFLSCDHEHLARRFASSGVADKFIDVALIEAPECVPVIDGAIATLVCAHDDCRDAGDHLLFVGRVVRTASRDGAPLVFHAGRFTSLENAL</sequence>
<dbReference type="SUPFAM" id="SSF50475">
    <property type="entry name" value="FMN-binding split barrel"/>
    <property type="match status" value="1"/>
</dbReference>
<name>A0A8F4QID4_9BURK</name>
<evidence type="ECO:0000313" key="4">
    <source>
        <dbReference type="Proteomes" id="UP000179860"/>
    </source>
</evidence>
<dbReference type="PANTHER" id="PTHR30466">
    <property type="entry name" value="FLAVIN REDUCTASE"/>
    <property type="match status" value="1"/>
</dbReference>
<dbReference type="AlphaFoldDB" id="A0A8F4QID4"/>
<dbReference type="SMART" id="SM00903">
    <property type="entry name" value="Flavin_Reduct"/>
    <property type="match status" value="1"/>
</dbReference>
<dbReference type="Pfam" id="PF01613">
    <property type="entry name" value="Flavin_Reduct"/>
    <property type="match status" value="1"/>
</dbReference>
<dbReference type="Gene3D" id="2.30.110.10">
    <property type="entry name" value="Electron Transport, Fmn-binding Protein, Chain A"/>
    <property type="match status" value="1"/>
</dbReference>
<geneLocation type="plasmid" evidence="3 4">
    <name>pl2WSM5005</name>
</geneLocation>
<dbReference type="OrthoDB" id="9792858at2"/>
<proteinExistence type="predicted"/>
<keyword evidence="1" id="KW-0560">Oxidoreductase</keyword>
<evidence type="ECO:0000256" key="1">
    <source>
        <dbReference type="ARBA" id="ARBA00023002"/>
    </source>
</evidence>
<dbReference type="Proteomes" id="UP000179860">
    <property type="component" value="Plasmid pl2WSM5005"/>
</dbReference>
<dbReference type="EMBL" id="CP017565">
    <property type="protein sequence ID" value="QXE07442.1"/>
    <property type="molecule type" value="Genomic_DNA"/>
</dbReference>
<accession>A0A8F4QID4</accession>
<organism evidence="3 4">
    <name type="scientific">Paraburkholderia sprentiae WSM5005</name>
    <dbReference type="NCBI Taxonomy" id="754502"/>
    <lineage>
        <taxon>Bacteria</taxon>
        <taxon>Pseudomonadati</taxon>
        <taxon>Pseudomonadota</taxon>
        <taxon>Betaproteobacteria</taxon>
        <taxon>Burkholderiales</taxon>
        <taxon>Burkholderiaceae</taxon>
        <taxon>Paraburkholderia</taxon>
    </lineage>
</organism>
<feature type="domain" description="Flavin reductase like" evidence="2">
    <location>
        <begin position="32"/>
        <end position="176"/>
    </location>
</feature>
<protein>
    <submittedName>
        <fullName evidence="3">Flavin reductase family protein</fullName>
    </submittedName>
</protein>
<dbReference type="InterPro" id="IPR002563">
    <property type="entry name" value="Flavin_Rdtase-like_dom"/>
</dbReference>
<dbReference type="InterPro" id="IPR050268">
    <property type="entry name" value="NADH-dep_flavin_reductase"/>
</dbReference>
<dbReference type="InterPro" id="IPR012349">
    <property type="entry name" value="Split_barrel_FMN-bd"/>
</dbReference>
<evidence type="ECO:0000259" key="2">
    <source>
        <dbReference type="SMART" id="SM00903"/>
    </source>
</evidence>
<keyword evidence="3" id="KW-0614">Plasmid</keyword>
<keyword evidence="4" id="KW-1185">Reference proteome</keyword>
<evidence type="ECO:0000313" key="3">
    <source>
        <dbReference type="EMBL" id="QXE07442.1"/>
    </source>
</evidence>